<sequence>MLYHCGLLDERPEKSTTLQWIKRPRVWGRLPPEIERELRIFLAMPGFSDSFYAHVFRCSRSVATREAGGYEPWKAEVAENWLSATSEDCAALSRMRPGTGNVPVISQLRAIQDVKAGMTMAQVGRDYRVSAVSVTGWCHGGVNFRGDLPAGFSLLGA</sequence>
<keyword evidence="2" id="KW-1185">Reference proteome</keyword>
<dbReference type="Gene3D" id="1.10.10.10">
    <property type="entry name" value="Winged helix-like DNA-binding domain superfamily/Winged helix DNA-binding domain"/>
    <property type="match status" value="1"/>
</dbReference>
<dbReference type="RefSeq" id="WP_345864062.1">
    <property type="nucleotide sequence ID" value="NZ_JBDIMF010000002.1"/>
</dbReference>
<evidence type="ECO:0000313" key="2">
    <source>
        <dbReference type="Proteomes" id="UP001404104"/>
    </source>
</evidence>
<evidence type="ECO:0008006" key="3">
    <source>
        <dbReference type="Google" id="ProtNLM"/>
    </source>
</evidence>
<gene>
    <name evidence="1" type="ORF">ABC969_07500</name>
</gene>
<protein>
    <recommendedName>
        <fullName evidence="3">Helix-turn-helix domain-containing protein</fullName>
    </recommendedName>
</protein>
<dbReference type="InterPro" id="IPR036388">
    <property type="entry name" value="WH-like_DNA-bd_sf"/>
</dbReference>
<dbReference type="EMBL" id="JBDIMF010000002">
    <property type="protein sequence ID" value="MEN2786263.1"/>
    <property type="molecule type" value="Genomic_DNA"/>
</dbReference>
<reference evidence="1 2" key="1">
    <citation type="submission" date="2024-05" db="EMBL/GenBank/DDBJ databases">
        <authorList>
            <person name="Liu Q."/>
            <person name="Xin Y.-H."/>
        </authorList>
    </citation>
    <scope>NUCLEOTIDE SEQUENCE [LARGE SCALE GENOMIC DNA]</scope>
    <source>
        <strain evidence="1 2">CGMCC 1.15349</strain>
    </source>
</reference>
<evidence type="ECO:0000313" key="1">
    <source>
        <dbReference type="EMBL" id="MEN2786263.1"/>
    </source>
</evidence>
<accession>A0ABU9XSP3</accession>
<proteinExistence type="predicted"/>
<name>A0ABU9XSP3_9SPHN</name>
<organism evidence="1 2">
    <name type="scientific">Sphingomonas qilianensis</name>
    <dbReference type="NCBI Taxonomy" id="1736690"/>
    <lineage>
        <taxon>Bacteria</taxon>
        <taxon>Pseudomonadati</taxon>
        <taxon>Pseudomonadota</taxon>
        <taxon>Alphaproteobacteria</taxon>
        <taxon>Sphingomonadales</taxon>
        <taxon>Sphingomonadaceae</taxon>
        <taxon>Sphingomonas</taxon>
    </lineage>
</organism>
<dbReference type="Proteomes" id="UP001404104">
    <property type="component" value="Unassembled WGS sequence"/>
</dbReference>
<comment type="caution">
    <text evidence="1">The sequence shown here is derived from an EMBL/GenBank/DDBJ whole genome shotgun (WGS) entry which is preliminary data.</text>
</comment>